<dbReference type="EMBL" id="UIDD01000009">
    <property type="protein sequence ID" value="SUQ64196.1"/>
    <property type="molecule type" value="Genomic_DNA"/>
</dbReference>
<dbReference type="SUPFAM" id="SSF53098">
    <property type="entry name" value="Ribonuclease H-like"/>
    <property type="match status" value="1"/>
</dbReference>
<feature type="compositionally biased region" description="Basic residues" evidence="1">
    <location>
        <begin position="580"/>
        <end position="589"/>
    </location>
</feature>
<evidence type="ECO:0000256" key="1">
    <source>
        <dbReference type="SAM" id="MobiDB-lite"/>
    </source>
</evidence>
<proteinExistence type="predicted"/>
<evidence type="ECO:0000313" key="3">
    <source>
        <dbReference type="EMBL" id="SUQ64196.1"/>
    </source>
</evidence>
<keyword evidence="4" id="KW-1185">Reference proteome</keyword>
<evidence type="ECO:0000313" key="4">
    <source>
        <dbReference type="Proteomes" id="UP000255177"/>
    </source>
</evidence>
<name>A0A380T3U5_9PSED</name>
<dbReference type="InterPro" id="IPR036397">
    <property type="entry name" value="RNaseH_sf"/>
</dbReference>
<dbReference type="PANTHER" id="PTHR35004:SF6">
    <property type="entry name" value="TRANSPOSASE"/>
    <property type="match status" value="1"/>
</dbReference>
<gene>
    <name evidence="3" type="ORF">CCOS864_03651</name>
</gene>
<dbReference type="RefSeq" id="WP_167458913.1">
    <property type="nucleotide sequence ID" value="NZ_CBCSFG010000034.1"/>
</dbReference>
<dbReference type="GO" id="GO:0015074">
    <property type="term" value="P:DNA integration"/>
    <property type="evidence" value="ECO:0007669"/>
    <property type="project" value="InterPro"/>
</dbReference>
<feature type="region of interest" description="Disordered" evidence="1">
    <location>
        <begin position="577"/>
        <end position="606"/>
    </location>
</feature>
<dbReference type="AlphaFoldDB" id="A0A380T3U5"/>
<dbReference type="Proteomes" id="UP000255177">
    <property type="component" value="Unassembled WGS sequence"/>
</dbReference>
<dbReference type="PANTHER" id="PTHR35004">
    <property type="entry name" value="TRANSPOSASE RV3428C-RELATED"/>
    <property type="match status" value="1"/>
</dbReference>
<dbReference type="GO" id="GO:0003676">
    <property type="term" value="F:nucleic acid binding"/>
    <property type="evidence" value="ECO:0007669"/>
    <property type="project" value="InterPro"/>
</dbReference>
<dbReference type="Gene3D" id="3.30.420.10">
    <property type="entry name" value="Ribonuclease H-like superfamily/Ribonuclease H"/>
    <property type="match status" value="1"/>
</dbReference>
<sequence length="640" mass="73646">MNTKINNNDEFSPIVGEHYEYNGQAYEVMEIVAERYQLRSLERAATITFHSFNSLRKAWVKGRFVCVHEAPLNGESNKIIAGLNQVELDLFQRRQAYVNAVIENLGGPRPINKVKSIIAKTAEKINDPRAPCYNTVHNWIKLFFRSNGNPLSLVTRSIRRKTPRMLHQPFPIQEIIEHHLNTYFLVRTPFSGTDIIDQIQSAVEVTNTGRLVNAPLPIPSASTLRRIMKEHDEYERLHAQRGHKEAGKTHHWSRKQMQPVTLLECAEADSVNLDIILVDANGEPCGRPWLTALMNCPSRRLLGYKFSINAPCLEMTMSTLKHSLDVNRSRTGLCRTYIFDNGSEFTTEKTKIILATLGSTPIFCEPGEPNQKPHIERFFRTLNEQLIHHMRGTTFSDPNHKGDYDSTKQAMYTIEQLEHIFEDWLENVYHQTYHREIGTSPNDYWDTHVDNLFPPHQFSETTLKQLFLCRESSFAVNGRVGFKKLQWTCPSVPFLNHWRDKRKKLTIYYDVSDLGYAFVCHPDNPDDLHRVFAVNPDYQEGLTLSEHCKIMAQVKERKLAFNDKIALMHRLRINESIAKQNKHKPKNKSKFSGQAPEGSRADKLPRKLGIFSAADWLTTVELPDLTETCLPPPSTEENDS</sequence>
<dbReference type="InterPro" id="IPR001584">
    <property type="entry name" value="Integrase_cat-core"/>
</dbReference>
<organism evidence="3 4">
    <name type="scientific">Pseudomonas wadenswilerensis</name>
    <dbReference type="NCBI Taxonomy" id="1785161"/>
    <lineage>
        <taxon>Bacteria</taxon>
        <taxon>Pseudomonadati</taxon>
        <taxon>Pseudomonadota</taxon>
        <taxon>Gammaproteobacteria</taxon>
        <taxon>Pseudomonadales</taxon>
        <taxon>Pseudomonadaceae</taxon>
        <taxon>Pseudomonas</taxon>
    </lineage>
</organism>
<feature type="domain" description="Integrase catalytic" evidence="2">
    <location>
        <begin position="255"/>
        <end position="449"/>
    </location>
</feature>
<protein>
    <submittedName>
        <fullName evidence="3">Transposase for transposon Tn552</fullName>
    </submittedName>
</protein>
<evidence type="ECO:0000259" key="2">
    <source>
        <dbReference type="PROSITE" id="PS50994"/>
    </source>
</evidence>
<dbReference type="PROSITE" id="PS50994">
    <property type="entry name" value="INTEGRASE"/>
    <property type="match status" value="1"/>
</dbReference>
<accession>A0A380T3U5</accession>
<reference evidence="4" key="1">
    <citation type="submission" date="2018-07" db="EMBL/GenBank/DDBJ databases">
        <authorList>
            <person name="Blom J."/>
        </authorList>
    </citation>
    <scope>NUCLEOTIDE SEQUENCE [LARGE SCALE GENOMIC DNA]</scope>
    <source>
        <strain evidence="4">CCOS 864</strain>
    </source>
</reference>
<dbReference type="InterPro" id="IPR012337">
    <property type="entry name" value="RNaseH-like_sf"/>
</dbReference>